<evidence type="ECO:0000313" key="4">
    <source>
        <dbReference type="Proteomes" id="UP000694308"/>
    </source>
</evidence>
<dbReference type="RefSeq" id="WP_218319992.1">
    <property type="nucleotide sequence ID" value="NZ_JAEEGC010000035.1"/>
</dbReference>
<dbReference type="InterPro" id="IPR050277">
    <property type="entry name" value="Sodium:Solute_Symporter"/>
</dbReference>
<feature type="transmembrane region" description="Helical" evidence="2">
    <location>
        <begin position="383"/>
        <end position="403"/>
    </location>
</feature>
<evidence type="ECO:0000256" key="1">
    <source>
        <dbReference type="RuleBase" id="RU362091"/>
    </source>
</evidence>
<feature type="transmembrane region" description="Helical" evidence="2">
    <location>
        <begin position="46"/>
        <end position="68"/>
    </location>
</feature>
<comment type="caution">
    <text evidence="3">The sequence shown here is derived from an EMBL/GenBank/DDBJ whole genome shotgun (WGS) entry which is preliminary data.</text>
</comment>
<feature type="transmembrane region" description="Helical" evidence="2">
    <location>
        <begin position="260"/>
        <end position="281"/>
    </location>
</feature>
<protein>
    <submittedName>
        <fullName evidence="3">Sodium:solute symporter family protein</fullName>
    </submittedName>
</protein>
<feature type="transmembrane region" description="Helical" evidence="2">
    <location>
        <begin position="410"/>
        <end position="431"/>
    </location>
</feature>
<feature type="transmembrane region" description="Helical" evidence="2">
    <location>
        <begin position="305"/>
        <end position="333"/>
    </location>
</feature>
<keyword evidence="4" id="KW-1185">Reference proteome</keyword>
<dbReference type="CDD" id="cd10322">
    <property type="entry name" value="SLC5sbd"/>
    <property type="match status" value="1"/>
</dbReference>
<proteinExistence type="inferred from homology"/>
<evidence type="ECO:0000256" key="2">
    <source>
        <dbReference type="SAM" id="Phobius"/>
    </source>
</evidence>
<dbReference type="InterPro" id="IPR001734">
    <property type="entry name" value="Na/solute_symporter"/>
</dbReference>
<name>A0A949WQM9_9CLOT</name>
<feature type="transmembrane region" description="Helical" evidence="2">
    <location>
        <begin position="183"/>
        <end position="206"/>
    </location>
</feature>
<dbReference type="Pfam" id="PF00474">
    <property type="entry name" value="SSF"/>
    <property type="match status" value="1"/>
</dbReference>
<feature type="transmembrane region" description="Helical" evidence="2">
    <location>
        <begin position="114"/>
        <end position="134"/>
    </location>
</feature>
<keyword evidence="2" id="KW-0472">Membrane</keyword>
<reference evidence="3" key="1">
    <citation type="submission" date="2020-12" db="EMBL/GenBank/DDBJ databases">
        <title>Clostridium thailandense sp. nov., a novel acetogenic bacterium isolated from peat land soil in Thailand.</title>
        <authorList>
            <person name="Chaikitkaew S."/>
            <person name="Birkeland N.K."/>
        </authorList>
    </citation>
    <scope>NUCLEOTIDE SEQUENCE</scope>
    <source>
        <strain evidence="3">PL3</strain>
    </source>
</reference>
<accession>A0A949WQM9</accession>
<dbReference type="PANTHER" id="PTHR48086">
    <property type="entry name" value="SODIUM/PROLINE SYMPORTER-RELATED"/>
    <property type="match status" value="1"/>
</dbReference>
<dbReference type="GO" id="GO:0022857">
    <property type="term" value="F:transmembrane transporter activity"/>
    <property type="evidence" value="ECO:0007669"/>
    <property type="project" value="InterPro"/>
</dbReference>
<feature type="transmembrane region" description="Helical" evidence="2">
    <location>
        <begin position="226"/>
        <end position="248"/>
    </location>
</feature>
<dbReference type="PANTHER" id="PTHR48086:SF7">
    <property type="entry name" value="SODIUM-SOLUTE SYMPORTER-RELATED"/>
    <property type="match status" value="1"/>
</dbReference>
<dbReference type="PROSITE" id="PS50283">
    <property type="entry name" value="NA_SOLUT_SYMP_3"/>
    <property type="match status" value="1"/>
</dbReference>
<dbReference type="Proteomes" id="UP000694308">
    <property type="component" value="Unassembled WGS sequence"/>
</dbReference>
<feature type="transmembrane region" description="Helical" evidence="2">
    <location>
        <begin position="6"/>
        <end position="25"/>
    </location>
</feature>
<dbReference type="AlphaFoldDB" id="A0A949WQM9"/>
<keyword evidence="2" id="KW-0812">Transmembrane</keyword>
<evidence type="ECO:0000313" key="3">
    <source>
        <dbReference type="EMBL" id="MBV7272960.1"/>
    </source>
</evidence>
<gene>
    <name evidence="3" type="ORF">I6U48_08540</name>
</gene>
<feature type="transmembrane region" description="Helical" evidence="2">
    <location>
        <begin position="437"/>
        <end position="454"/>
    </location>
</feature>
<dbReference type="EMBL" id="JAEEGC010000035">
    <property type="protein sequence ID" value="MBV7272960.1"/>
    <property type="molecule type" value="Genomic_DNA"/>
</dbReference>
<comment type="similarity">
    <text evidence="1">Belongs to the sodium:solute symporter (SSF) (TC 2.A.21) family.</text>
</comment>
<sequence length="466" mass="49977">MITPIHCFSTLITLLIVSYLGFVSSKNVKSSKDFAVGNRQLSKEKVAGSLIATIVGGASTIGTSELAFQQGVNAMWFTLGSSIACIFLGALLAGPLRRAEVDTIPQFLSRSYGVYAGFAASIFTSIAIFIHITGQVLSSTAILTSMFHVTVNIAVVITMVLIISYIFFGGFLGTSIIGIAKTLLLYLTLAISGVITYKCFHGIQGFTAAFPREPWFDLFSGGISEGLAMGFSLVVGVASTQTYLQALFAGKDERESRNGAFLSALLIPPIGLISTFIGMYMKTSNPSLTPSQALPTFILTYLNPWIGGIAIAALIVSVIGTGAGLTLGISTMINRDIYLRFINPKADDKKQLMVLRLSVFALCAVAMLMVFTNLNTLILKWSFLSMALRGTTIFFPLIAAIYYKDKINKMAGLVSIIAAPVAAIIWELFGVKTIDPLYIGLATSIIFLLLLSIIPQEAAVKKGEVR</sequence>
<feature type="transmembrane region" description="Helical" evidence="2">
    <location>
        <begin position="354"/>
        <end position="371"/>
    </location>
</feature>
<organism evidence="3 4">
    <name type="scientific">Clostridium thailandense</name>
    <dbReference type="NCBI Taxonomy" id="2794346"/>
    <lineage>
        <taxon>Bacteria</taxon>
        <taxon>Bacillati</taxon>
        <taxon>Bacillota</taxon>
        <taxon>Clostridia</taxon>
        <taxon>Eubacteriales</taxon>
        <taxon>Clostridiaceae</taxon>
        <taxon>Clostridium</taxon>
    </lineage>
</organism>
<feature type="transmembrane region" description="Helical" evidence="2">
    <location>
        <begin position="146"/>
        <end position="171"/>
    </location>
</feature>
<feature type="transmembrane region" description="Helical" evidence="2">
    <location>
        <begin position="74"/>
        <end position="93"/>
    </location>
</feature>
<keyword evidence="2" id="KW-1133">Transmembrane helix</keyword>
<dbReference type="GO" id="GO:0005886">
    <property type="term" value="C:plasma membrane"/>
    <property type="evidence" value="ECO:0007669"/>
    <property type="project" value="TreeGrafter"/>
</dbReference>